<dbReference type="Pfam" id="PF00510">
    <property type="entry name" value="COX3"/>
    <property type="match status" value="1"/>
</dbReference>
<dbReference type="PANTHER" id="PTHR11403">
    <property type="entry name" value="CYTOCHROME C OXIDASE SUBUNIT III"/>
    <property type="match status" value="1"/>
</dbReference>
<dbReference type="InterPro" id="IPR000298">
    <property type="entry name" value="Cyt_c_oxidase-like_su3"/>
</dbReference>
<evidence type="ECO:0000256" key="15">
    <source>
        <dbReference type="SAM" id="Phobius"/>
    </source>
</evidence>
<dbReference type="GO" id="GO:0019646">
    <property type="term" value="P:aerobic electron transport chain"/>
    <property type="evidence" value="ECO:0007669"/>
    <property type="project" value="InterPro"/>
</dbReference>
<feature type="transmembrane region" description="Helical" evidence="15">
    <location>
        <begin position="128"/>
        <end position="148"/>
    </location>
</feature>
<accession>A0AA49JSB0</accession>
<feature type="transmembrane region" description="Helical" evidence="15">
    <location>
        <begin position="85"/>
        <end position="108"/>
    </location>
</feature>
<keyword evidence="6 14" id="KW-0812">Transmembrane</keyword>
<comment type="subcellular location">
    <subcellularLocation>
        <location evidence="1 14">Cell membrane</location>
        <topology evidence="1 14">Multi-pass membrane protein</topology>
    </subcellularLocation>
</comment>
<evidence type="ECO:0000256" key="8">
    <source>
        <dbReference type="ARBA" id="ARBA00023136"/>
    </source>
</evidence>
<evidence type="ECO:0000313" key="17">
    <source>
        <dbReference type="EMBL" id="WKW11056.1"/>
    </source>
</evidence>
<evidence type="ECO:0000256" key="1">
    <source>
        <dbReference type="ARBA" id="ARBA00004651"/>
    </source>
</evidence>
<evidence type="ECO:0000259" key="16">
    <source>
        <dbReference type="PROSITE" id="PS50253"/>
    </source>
</evidence>
<feature type="transmembrane region" description="Helical" evidence="15">
    <location>
        <begin position="213"/>
        <end position="232"/>
    </location>
</feature>
<evidence type="ECO:0000256" key="2">
    <source>
        <dbReference type="ARBA" id="ARBA00010581"/>
    </source>
</evidence>
<dbReference type="InterPro" id="IPR024791">
    <property type="entry name" value="Cyt_c/ubiquinol_Oxase_su3"/>
</dbReference>
<evidence type="ECO:0000256" key="4">
    <source>
        <dbReference type="ARBA" id="ARBA00014687"/>
    </source>
</evidence>
<evidence type="ECO:0000313" key="18">
    <source>
        <dbReference type="EMBL" id="WKW13966.1"/>
    </source>
</evidence>
<dbReference type="InterPro" id="IPR035973">
    <property type="entry name" value="Cyt_c_oxidase_su3-like_sf"/>
</dbReference>
<protein>
    <recommendedName>
        <fullName evidence="4">Cytochrome bo(3) ubiquinol oxidase subunit 3</fullName>
    </recommendedName>
    <alternativeName>
        <fullName evidence="12">Cytochrome o ubiquinol oxidase subunit 3</fullName>
    </alternativeName>
    <alternativeName>
        <fullName evidence="10">Oxidase bo(3) subunit 3</fullName>
    </alternativeName>
    <alternativeName>
        <fullName evidence="13">Ubiquinol oxidase polypeptide III</fullName>
    </alternativeName>
    <alternativeName>
        <fullName evidence="11">Ubiquinol oxidase subunit 3</fullName>
    </alternativeName>
</protein>
<dbReference type="FunFam" id="1.20.120.80:FF:000001">
    <property type="entry name" value="Cytochrome (Ubi)quinol oxidase subunit III"/>
    <property type="match status" value="1"/>
</dbReference>
<dbReference type="EMBL" id="CP130612">
    <property type="protein sequence ID" value="WKW11056.1"/>
    <property type="molecule type" value="Genomic_DNA"/>
</dbReference>
<proteinExistence type="inferred from homology"/>
<feature type="transmembrane region" description="Helical" evidence="15">
    <location>
        <begin position="169"/>
        <end position="193"/>
    </location>
</feature>
<dbReference type="GO" id="GO:0004129">
    <property type="term" value="F:cytochrome-c oxidase activity"/>
    <property type="evidence" value="ECO:0007669"/>
    <property type="project" value="InterPro"/>
</dbReference>
<keyword evidence="8 15" id="KW-0472">Membrane</keyword>
<comment type="function">
    <text evidence="9">Cytochrome bo(3) ubiquinol terminal oxidase is the component of the aerobic respiratory chain of E.coli that predominates when cells are grown at high aeration. Has proton pump activity across the membrane in addition to electron transfer, pumping 2 protons/electron.</text>
</comment>
<gene>
    <name evidence="17" type="ORF">Strain138_000290</name>
    <name evidence="18" type="ORF">Strain318_000290</name>
</gene>
<keyword evidence="7 15" id="KW-1133">Transmembrane helix</keyword>
<evidence type="ECO:0000256" key="13">
    <source>
        <dbReference type="ARBA" id="ARBA00032717"/>
    </source>
</evidence>
<evidence type="ECO:0000256" key="11">
    <source>
        <dbReference type="ARBA" id="ARBA00031884"/>
    </source>
</evidence>
<reference evidence="18" key="1">
    <citation type="submission" date="2023-07" db="EMBL/GenBank/DDBJ databases">
        <authorList>
            <person name="Haufschild T."/>
            <person name="Kallscheuer N."/>
            <person name="Hammer J."/>
            <person name="Kohn T."/>
            <person name="Kabuu M."/>
            <person name="Jogler M."/>
            <person name="Wohfarth N."/>
            <person name="Heuer A."/>
            <person name="Rohde M."/>
            <person name="van Teeseling M.C.F."/>
            <person name="Jogler C."/>
        </authorList>
    </citation>
    <scope>NUCLEOTIDE SEQUENCE</scope>
    <source>
        <strain evidence="17">Strain 138</strain>
        <strain evidence="18">Strain 318</strain>
    </source>
</reference>
<dbReference type="PANTHER" id="PTHR11403:SF2">
    <property type="entry name" value="CYTOCHROME BO(3) UBIQUINOL OXIDASE SUBUNIT 3"/>
    <property type="match status" value="1"/>
</dbReference>
<evidence type="ECO:0000313" key="19">
    <source>
        <dbReference type="Proteomes" id="UP001229955"/>
    </source>
</evidence>
<dbReference type="KEGG" id="pspc:Strain318_000290"/>
<evidence type="ECO:0000256" key="5">
    <source>
        <dbReference type="ARBA" id="ARBA00022475"/>
    </source>
</evidence>
<evidence type="ECO:0000256" key="12">
    <source>
        <dbReference type="ARBA" id="ARBA00032189"/>
    </source>
</evidence>
<keyword evidence="19" id="KW-1185">Reference proteome</keyword>
<dbReference type="AlphaFoldDB" id="A0AA49JXS1"/>
<keyword evidence="5" id="KW-1003">Cell membrane</keyword>
<dbReference type="SUPFAM" id="SSF81452">
    <property type="entry name" value="Cytochrome c oxidase subunit III-like"/>
    <property type="match status" value="1"/>
</dbReference>
<organism evidence="18 19">
    <name type="scientific">Pseudogemmatithrix spongiicola</name>
    <dbReference type="NCBI Taxonomy" id="3062599"/>
    <lineage>
        <taxon>Bacteria</taxon>
        <taxon>Pseudomonadati</taxon>
        <taxon>Gemmatimonadota</taxon>
        <taxon>Gemmatimonadia</taxon>
        <taxon>Gemmatimonadales</taxon>
        <taxon>Gemmatimonadaceae</taxon>
        <taxon>Pseudogemmatithrix</taxon>
    </lineage>
</organism>
<dbReference type="GO" id="GO:0005886">
    <property type="term" value="C:plasma membrane"/>
    <property type="evidence" value="ECO:0007669"/>
    <property type="project" value="UniProtKB-SubCell"/>
</dbReference>
<dbReference type="Gene3D" id="1.20.120.80">
    <property type="entry name" value="Cytochrome c oxidase, subunit III, four-helix bundle"/>
    <property type="match status" value="1"/>
</dbReference>
<accession>A0AA49JXS1</accession>
<feature type="domain" description="Heme-copper oxidase subunit III family profile" evidence="16">
    <location>
        <begin position="15"/>
        <end position="233"/>
    </location>
</feature>
<evidence type="ECO:0000256" key="7">
    <source>
        <dbReference type="ARBA" id="ARBA00022989"/>
    </source>
</evidence>
<dbReference type="PROSITE" id="PS50253">
    <property type="entry name" value="COX3"/>
    <property type="match status" value="1"/>
</dbReference>
<comment type="similarity">
    <text evidence="2 14">Belongs to the cytochrome c oxidase subunit 3 family.</text>
</comment>
<dbReference type="Proteomes" id="UP001229955">
    <property type="component" value="Chromosome"/>
</dbReference>
<dbReference type="RefSeq" id="WP_367886761.1">
    <property type="nucleotide sequence ID" value="NZ_CP130612.1"/>
</dbReference>
<feature type="transmembrane region" description="Helical" evidence="15">
    <location>
        <begin position="32"/>
        <end position="55"/>
    </location>
</feature>
<evidence type="ECO:0000256" key="3">
    <source>
        <dbReference type="ARBA" id="ARBA00011700"/>
    </source>
</evidence>
<dbReference type="EMBL" id="CP130613">
    <property type="protein sequence ID" value="WKW13966.1"/>
    <property type="molecule type" value="Genomic_DNA"/>
</dbReference>
<name>A0AA49JXS1_9BACT</name>
<dbReference type="InterPro" id="IPR013833">
    <property type="entry name" value="Cyt_c_oxidase_su3_a-hlx"/>
</dbReference>
<evidence type="ECO:0000256" key="9">
    <source>
        <dbReference type="ARBA" id="ARBA00025694"/>
    </source>
</evidence>
<sequence length="233" mass="25483">MSAHTAAAHAAGHEDGHVHHHYTTTGLDNRKIAIWAFIGSECMLFASLIATYLIYKGKSLVGPFPHTEYVDAAGKVFKPILDIPVTSASTFVLLASSFAMVLALQAVQLKGVPLPAGAGWWTRAQRSSQLWLGVTAFLGATFLGFQAYEFTAFVHEGLTIKTNLFGSTFFTLTGFHGAHVTVGVLWLMSLLWVDRTRGLAGPGDELLVDITALYWHFVDVVWIVIFTLVYLIQ</sequence>
<evidence type="ECO:0000256" key="6">
    <source>
        <dbReference type="ARBA" id="ARBA00022692"/>
    </source>
</evidence>
<evidence type="ECO:0000256" key="10">
    <source>
        <dbReference type="ARBA" id="ARBA00030072"/>
    </source>
</evidence>
<comment type="subunit">
    <text evidence="3">Heterooctamer of two A chains, two B chains, two C chains and two D chains.</text>
</comment>
<evidence type="ECO:0000256" key="14">
    <source>
        <dbReference type="RuleBase" id="RU003376"/>
    </source>
</evidence>